<dbReference type="SMART" id="SM00735">
    <property type="entry name" value="ZM"/>
    <property type="match status" value="1"/>
</dbReference>
<name>A0A8K0P3D5_LADFU</name>
<evidence type="ECO:0000313" key="4">
    <source>
        <dbReference type="Proteomes" id="UP000792457"/>
    </source>
</evidence>
<feature type="region of interest" description="Disordered" evidence="1">
    <location>
        <begin position="139"/>
        <end position="185"/>
    </location>
</feature>
<reference evidence="3" key="2">
    <citation type="submission" date="2017-10" db="EMBL/GenBank/DDBJ databases">
        <title>Ladona fulva Genome sequencing and assembly.</title>
        <authorList>
            <person name="Murali S."/>
            <person name="Richards S."/>
            <person name="Bandaranaike D."/>
            <person name="Bellair M."/>
            <person name="Blankenburg K."/>
            <person name="Chao H."/>
            <person name="Dinh H."/>
            <person name="Doddapaneni H."/>
            <person name="Dugan-Rocha S."/>
            <person name="Elkadiri S."/>
            <person name="Gnanaolivu R."/>
            <person name="Hernandez B."/>
            <person name="Skinner E."/>
            <person name="Javaid M."/>
            <person name="Lee S."/>
            <person name="Li M."/>
            <person name="Ming W."/>
            <person name="Munidasa M."/>
            <person name="Muniz J."/>
            <person name="Nguyen L."/>
            <person name="Hughes D."/>
            <person name="Osuji N."/>
            <person name="Pu L.-L."/>
            <person name="Puazo M."/>
            <person name="Qu C."/>
            <person name="Quiroz J."/>
            <person name="Raj R."/>
            <person name="Weissenberger G."/>
            <person name="Xin Y."/>
            <person name="Zou X."/>
            <person name="Han Y."/>
            <person name="Worley K."/>
            <person name="Muzny D."/>
            <person name="Gibbs R."/>
        </authorList>
    </citation>
    <scope>NUCLEOTIDE SEQUENCE</scope>
    <source>
        <strain evidence="3">Sampled in the wild</strain>
    </source>
</reference>
<dbReference type="OrthoDB" id="445995at2759"/>
<feature type="region of interest" description="Disordered" evidence="1">
    <location>
        <begin position="1"/>
        <end position="40"/>
    </location>
</feature>
<comment type="caution">
    <text evidence="3">The sequence shown here is derived from an EMBL/GenBank/DDBJ whole genome shotgun (WGS) entry which is preliminary data.</text>
</comment>
<protein>
    <recommendedName>
        <fullName evidence="2">Zasp-like motif domain-containing protein</fullName>
    </recommendedName>
</protein>
<sequence length="205" mass="22789">MKTRSRSPYRTTPLVLPGAKTKKDVAPTTSSYLRHHPNPMFRQPPSHFDQDALMRQKVAGTVIEKIVHKQFNSPINLYSEQNIADTITAQTQLTPPKPPPVFDPTKSEAYKALKEEELGISEPAIAAVQEVNPVQTKVFQPGAVPTPKPRPPPPKHVAPQHHSHPQPHMVAPSARVNSLGSENEKIAQSHSFKRIMQEVLGESEY</sequence>
<gene>
    <name evidence="3" type="ORF">J437_LFUL012248</name>
</gene>
<feature type="domain" description="Zasp-like motif" evidence="2">
    <location>
        <begin position="65"/>
        <end position="90"/>
    </location>
</feature>
<feature type="compositionally biased region" description="Pro residues" evidence="1">
    <location>
        <begin position="144"/>
        <end position="156"/>
    </location>
</feature>
<dbReference type="InterPro" id="IPR006643">
    <property type="entry name" value="Zasp-like_motif"/>
</dbReference>
<organism evidence="3 4">
    <name type="scientific">Ladona fulva</name>
    <name type="common">Scarce chaser dragonfly</name>
    <name type="synonym">Libellula fulva</name>
    <dbReference type="NCBI Taxonomy" id="123851"/>
    <lineage>
        <taxon>Eukaryota</taxon>
        <taxon>Metazoa</taxon>
        <taxon>Ecdysozoa</taxon>
        <taxon>Arthropoda</taxon>
        <taxon>Hexapoda</taxon>
        <taxon>Insecta</taxon>
        <taxon>Pterygota</taxon>
        <taxon>Palaeoptera</taxon>
        <taxon>Odonata</taxon>
        <taxon>Epiprocta</taxon>
        <taxon>Anisoptera</taxon>
        <taxon>Libelluloidea</taxon>
        <taxon>Libellulidae</taxon>
        <taxon>Ladona</taxon>
    </lineage>
</organism>
<accession>A0A8K0P3D5</accession>
<keyword evidence="4" id="KW-1185">Reference proteome</keyword>
<evidence type="ECO:0000313" key="3">
    <source>
        <dbReference type="EMBL" id="KAG8232176.1"/>
    </source>
</evidence>
<dbReference type="Pfam" id="PF15936">
    <property type="entry name" value="DUF4749"/>
    <property type="match status" value="1"/>
</dbReference>
<dbReference type="Proteomes" id="UP000792457">
    <property type="component" value="Unassembled WGS sequence"/>
</dbReference>
<proteinExistence type="predicted"/>
<evidence type="ECO:0000259" key="2">
    <source>
        <dbReference type="SMART" id="SM00735"/>
    </source>
</evidence>
<dbReference type="EMBL" id="KZ308599">
    <property type="protein sequence ID" value="KAG8232176.1"/>
    <property type="molecule type" value="Genomic_DNA"/>
</dbReference>
<evidence type="ECO:0000256" key="1">
    <source>
        <dbReference type="SAM" id="MobiDB-lite"/>
    </source>
</evidence>
<dbReference type="AlphaFoldDB" id="A0A8K0P3D5"/>
<reference evidence="3" key="1">
    <citation type="submission" date="2013-04" db="EMBL/GenBank/DDBJ databases">
        <authorList>
            <person name="Qu J."/>
            <person name="Murali S.C."/>
            <person name="Bandaranaike D."/>
            <person name="Bellair M."/>
            <person name="Blankenburg K."/>
            <person name="Chao H."/>
            <person name="Dinh H."/>
            <person name="Doddapaneni H."/>
            <person name="Downs B."/>
            <person name="Dugan-Rocha S."/>
            <person name="Elkadiri S."/>
            <person name="Gnanaolivu R.D."/>
            <person name="Hernandez B."/>
            <person name="Javaid M."/>
            <person name="Jayaseelan J.C."/>
            <person name="Lee S."/>
            <person name="Li M."/>
            <person name="Ming W."/>
            <person name="Munidasa M."/>
            <person name="Muniz J."/>
            <person name="Nguyen L."/>
            <person name="Ongeri F."/>
            <person name="Osuji N."/>
            <person name="Pu L.-L."/>
            <person name="Puazo M."/>
            <person name="Qu C."/>
            <person name="Quiroz J."/>
            <person name="Raj R."/>
            <person name="Weissenberger G."/>
            <person name="Xin Y."/>
            <person name="Zou X."/>
            <person name="Han Y."/>
            <person name="Richards S."/>
            <person name="Worley K."/>
            <person name="Muzny D."/>
            <person name="Gibbs R."/>
        </authorList>
    </citation>
    <scope>NUCLEOTIDE SEQUENCE</scope>
    <source>
        <strain evidence="3">Sampled in the wild</strain>
    </source>
</reference>
<dbReference type="InterPro" id="IPR031847">
    <property type="entry name" value="PDLI1-4/Zasp-like_mid"/>
</dbReference>